<reference evidence="2 3" key="1">
    <citation type="submission" date="2017-02" db="EMBL/GenBank/DDBJ databases">
        <authorList>
            <person name="Peterson S.W."/>
        </authorList>
    </citation>
    <scope>NUCLEOTIDE SEQUENCE [LARGE SCALE GENOMIC DNA]</scope>
    <source>
        <strain evidence="2 3">S285</strain>
    </source>
</reference>
<dbReference type="EMBL" id="CP019948">
    <property type="protein sequence ID" value="ARN81252.1"/>
    <property type="molecule type" value="Genomic_DNA"/>
</dbReference>
<evidence type="ECO:0000256" key="1">
    <source>
        <dbReference type="SAM" id="MobiDB-lite"/>
    </source>
</evidence>
<dbReference type="STRING" id="655015.B1812_09335"/>
<feature type="region of interest" description="Disordered" evidence="1">
    <location>
        <begin position="1"/>
        <end position="60"/>
    </location>
</feature>
<gene>
    <name evidence="2" type="ORF">B1812_09335</name>
</gene>
<dbReference type="AlphaFoldDB" id="A0A1W6MUK2"/>
<proteinExistence type="predicted"/>
<sequence>MFGRLPKPPSCSFCGQGERETPSVRRGPPSARLRRLRGDPARRAGEGRGAIRASGVAGEGRVARMMHSETAIGHQEIGR</sequence>
<dbReference type="KEGG" id="mbry:B1812_09335"/>
<keyword evidence="3" id="KW-1185">Reference proteome</keyword>
<evidence type="ECO:0000313" key="3">
    <source>
        <dbReference type="Proteomes" id="UP000193978"/>
    </source>
</evidence>
<dbReference type="Proteomes" id="UP000193978">
    <property type="component" value="Chromosome"/>
</dbReference>
<evidence type="ECO:0000313" key="2">
    <source>
        <dbReference type="EMBL" id="ARN81252.1"/>
    </source>
</evidence>
<organism evidence="2 3">
    <name type="scientific">Methylocystis bryophila</name>
    <dbReference type="NCBI Taxonomy" id="655015"/>
    <lineage>
        <taxon>Bacteria</taxon>
        <taxon>Pseudomonadati</taxon>
        <taxon>Pseudomonadota</taxon>
        <taxon>Alphaproteobacteria</taxon>
        <taxon>Hyphomicrobiales</taxon>
        <taxon>Methylocystaceae</taxon>
        <taxon>Methylocystis</taxon>
    </lineage>
</organism>
<name>A0A1W6MUK2_9HYPH</name>
<feature type="compositionally biased region" description="Basic and acidic residues" evidence="1">
    <location>
        <begin position="36"/>
        <end position="46"/>
    </location>
</feature>
<protein>
    <submittedName>
        <fullName evidence="2">Uncharacterized protein</fullName>
    </submittedName>
</protein>
<accession>A0A1W6MUK2</accession>